<comment type="caution">
    <text evidence="17">The sequence shown here is derived from an EMBL/GenBank/DDBJ whole genome shotgun (WGS) entry which is preliminary data.</text>
</comment>
<dbReference type="PANTHER" id="PTHR33619">
    <property type="entry name" value="POLYSACCHARIDE EXPORT PROTEIN GFCE-RELATED"/>
    <property type="match status" value="1"/>
</dbReference>
<evidence type="ECO:0000256" key="11">
    <source>
        <dbReference type="ARBA" id="ARBA00023136"/>
    </source>
</evidence>
<dbReference type="RefSeq" id="WP_095540204.1">
    <property type="nucleotide sequence ID" value="NZ_NSJB01000008.1"/>
</dbReference>
<dbReference type="GO" id="GO:0006811">
    <property type="term" value="P:monoatomic ion transport"/>
    <property type="evidence" value="ECO:0007669"/>
    <property type="project" value="UniProtKB-KW"/>
</dbReference>
<accession>A0A2A2AFY8</accession>
<name>A0A2A2AFY8_9BURK</name>
<evidence type="ECO:0000256" key="14">
    <source>
        <dbReference type="ARBA" id="ARBA00023288"/>
    </source>
</evidence>
<dbReference type="Pfam" id="PF22461">
    <property type="entry name" value="SLBB_2"/>
    <property type="match status" value="2"/>
</dbReference>
<keyword evidence="7" id="KW-0732">Signal</keyword>
<comment type="subcellular location">
    <subcellularLocation>
        <location evidence="1">Cell outer membrane</location>
        <topology evidence="1">Multi-pass membrane protein</topology>
    </subcellularLocation>
</comment>
<keyword evidence="11" id="KW-0472">Membrane</keyword>
<dbReference type="AlphaFoldDB" id="A0A2A2AFY8"/>
<organism evidence="17 18">
    <name type="scientific">Vandammella animalimorsus</name>
    <dbReference type="NCBI Taxonomy" id="2029117"/>
    <lineage>
        <taxon>Bacteria</taxon>
        <taxon>Pseudomonadati</taxon>
        <taxon>Pseudomonadota</taxon>
        <taxon>Betaproteobacteria</taxon>
        <taxon>Burkholderiales</taxon>
        <taxon>Comamonadaceae</taxon>
        <taxon>Vandammella</taxon>
    </lineage>
</organism>
<gene>
    <name evidence="17" type="ORF">CK625_10170</name>
</gene>
<dbReference type="GO" id="GO:0015288">
    <property type="term" value="F:porin activity"/>
    <property type="evidence" value="ECO:0007669"/>
    <property type="project" value="UniProtKB-KW"/>
</dbReference>
<dbReference type="Proteomes" id="UP000218054">
    <property type="component" value="Unassembled WGS sequence"/>
</dbReference>
<keyword evidence="6" id="KW-0812">Transmembrane</keyword>
<evidence type="ECO:0000256" key="5">
    <source>
        <dbReference type="ARBA" id="ARBA00022597"/>
    </source>
</evidence>
<dbReference type="PROSITE" id="PS51257">
    <property type="entry name" value="PROKAR_LIPOPROTEIN"/>
    <property type="match status" value="1"/>
</dbReference>
<evidence type="ECO:0000313" key="18">
    <source>
        <dbReference type="Proteomes" id="UP000218054"/>
    </source>
</evidence>
<evidence type="ECO:0000256" key="7">
    <source>
        <dbReference type="ARBA" id="ARBA00022729"/>
    </source>
</evidence>
<evidence type="ECO:0000256" key="12">
    <source>
        <dbReference type="ARBA" id="ARBA00023139"/>
    </source>
</evidence>
<keyword evidence="18" id="KW-1185">Reference proteome</keyword>
<evidence type="ECO:0000256" key="6">
    <source>
        <dbReference type="ARBA" id="ARBA00022692"/>
    </source>
</evidence>
<comment type="similarity">
    <text evidence="2">Belongs to the BexD/CtrA/VexA family.</text>
</comment>
<proteinExistence type="inferred from homology"/>
<keyword evidence="12" id="KW-0564">Palmitate</keyword>
<feature type="domain" description="Polysaccharide export protein N-terminal" evidence="15">
    <location>
        <begin position="75"/>
        <end position="169"/>
    </location>
</feature>
<keyword evidence="9" id="KW-0406">Ion transport</keyword>
<keyword evidence="14" id="KW-0449">Lipoprotein</keyword>
<evidence type="ECO:0000256" key="1">
    <source>
        <dbReference type="ARBA" id="ARBA00004571"/>
    </source>
</evidence>
<evidence type="ECO:0000256" key="3">
    <source>
        <dbReference type="ARBA" id="ARBA00022448"/>
    </source>
</evidence>
<dbReference type="GO" id="GO:0046930">
    <property type="term" value="C:pore complex"/>
    <property type="evidence" value="ECO:0007669"/>
    <property type="project" value="UniProtKB-KW"/>
</dbReference>
<keyword evidence="3" id="KW-0813">Transport</keyword>
<evidence type="ECO:0000259" key="16">
    <source>
        <dbReference type="Pfam" id="PF22461"/>
    </source>
</evidence>
<evidence type="ECO:0000256" key="9">
    <source>
        <dbReference type="ARBA" id="ARBA00023065"/>
    </source>
</evidence>
<evidence type="ECO:0000313" key="17">
    <source>
        <dbReference type="EMBL" id="PAT36683.1"/>
    </source>
</evidence>
<evidence type="ECO:0000256" key="8">
    <source>
        <dbReference type="ARBA" id="ARBA00023047"/>
    </source>
</evidence>
<evidence type="ECO:0000256" key="4">
    <source>
        <dbReference type="ARBA" id="ARBA00022452"/>
    </source>
</evidence>
<evidence type="ECO:0000256" key="13">
    <source>
        <dbReference type="ARBA" id="ARBA00023237"/>
    </source>
</evidence>
<keyword evidence="8" id="KW-0625">Polysaccharide transport</keyword>
<dbReference type="InterPro" id="IPR003715">
    <property type="entry name" value="Poly_export_N"/>
</dbReference>
<dbReference type="GO" id="GO:0009279">
    <property type="term" value="C:cell outer membrane"/>
    <property type="evidence" value="ECO:0007669"/>
    <property type="project" value="UniProtKB-SubCell"/>
</dbReference>
<evidence type="ECO:0000256" key="2">
    <source>
        <dbReference type="ARBA" id="ARBA00009450"/>
    </source>
</evidence>
<dbReference type="Gene3D" id="3.10.560.10">
    <property type="entry name" value="Outer membrane lipoprotein wza domain like"/>
    <property type="match status" value="2"/>
</dbReference>
<dbReference type="Pfam" id="PF02563">
    <property type="entry name" value="Poly_export"/>
    <property type="match status" value="1"/>
</dbReference>
<dbReference type="PANTHER" id="PTHR33619:SF3">
    <property type="entry name" value="POLYSACCHARIDE EXPORT PROTEIN GFCE-RELATED"/>
    <property type="match status" value="1"/>
</dbReference>
<feature type="domain" description="SLBB" evidence="16">
    <location>
        <begin position="176"/>
        <end position="249"/>
    </location>
</feature>
<sequence length="392" mass="41719">MRRTSLAATLALLLAGCASSPGWLPASGPNMAQIVVAQRDSAAPPVSVLDVDEALTRRLLAAQRLDAFAHALPAAQAPEYLIGAGDTVEVSIWEAPPAALFGGTTIDAHTGSSAVRATFPEQIVNRAGIINVPFAGAIEVAGKTPQAIETELAQRLKRKANQPQVLVRVLRNATSNVTVIGEVGASQRVPLTARGERLLDALAAAGGVRQPVGKITLQLSRAGKVLRMPLTRVIEEPEHNVLLQPGDVLTALHRPLSLTVLGATGRNEEIDFEAQGISLAQALARAGGIQDARGDARAVFVFRFEQPQLLQPEPPPERRADAQPPAARTADGLVPVIYRMDFRDPRAFLLAQSFPMQDKDVLYVANAPAAELQKFLNILSSTLFSVRSLSNL</sequence>
<keyword evidence="13" id="KW-0998">Cell outer membrane</keyword>
<protein>
    <submittedName>
        <fullName evidence="17">Capsular biosynthesis protein</fullName>
    </submittedName>
</protein>
<dbReference type="InterPro" id="IPR049712">
    <property type="entry name" value="Poly_export"/>
</dbReference>
<dbReference type="InterPro" id="IPR054765">
    <property type="entry name" value="SLBB_dom"/>
</dbReference>
<evidence type="ECO:0000256" key="10">
    <source>
        <dbReference type="ARBA" id="ARBA00023114"/>
    </source>
</evidence>
<feature type="domain" description="SLBB" evidence="16">
    <location>
        <begin position="260"/>
        <end position="364"/>
    </location>
</feature>
<keyword evidence="4" id="KW-1134">Transmembrane beta strand</keyword>
<evidence type="ECO:0000259" key="15">
    <source>
        <dbReference type="Pfam" id="PF02563"/>
    </source>
</evidence>
<keyword evidence="10" id="KW-0626">Porin</keyword>
<dbReference type="GO" id="GO:0015159">
    <property type="term" value="F:polysaccharide transmembrane transporter activity"/>
    <property type="evidence" value="ECO:0007669"/>
    <property type="project" value="InterPro"/>
</dbReference>
<dbReference type="Gene3D" id="3.30.1950.10">
    <property type="entry name" value="wza like domain"/>
    <property type="match status" value="1"/>
</dbReference>
<dbReference type="EMBL" id="NSJB01000008">
    <property type="protein sequence ID" value="PAT36683.1"/>
    <property type="molecule type" value="Genomic_DNA"/>
</dbReference>
<keyword evidence="5" id="KW-0762">Sugar transport</keyword>
<reference evidence="17 18" key="1">
    <citation type="submission" date="2017-08" db="EMBL/GenBank/DDBJ databases">
        <title>WGS of Clinical strains of the CDC Group NO-1 linked to zoonotic infections in humans.</title>
        <authorList>
            <person name="Bernier A.-M."/>
            <person name="Bernard K."/>
        </authorList>
    </citation>
    <scope>NUCLEOTIDE SEQUENCE [LARGE SCALE GENOMIC DNA]</scope>
    <source>
        <strain evidence="17 18">NML00-0135</strain>
    </source>
</reference>